<dbReference type="CDD" id="cd00828">
    <property type="entry name" value="elong_cond_enzymes"/>
    <property type="match status" value="1"/>
</dbReference>
<reference evidence="4 5" key="1">
    <citation type="journal article" date="2015" name="Nat. Commun.">
        <title>Lucilia cuprina genome unlocks parasitic fly biology to underpin future interventions.</title>
        <authorList>
            <person name="Anstead C.A."/>
            <person name="Korhonen P.K."/>
            <person name="Young N.D."/>
            <person name="Hall R.S."/>
            <person name="Jex A.R."/>
            <person name="Murali S.C."/>
            <person name="Hughes D.S."/>
            <person name="Lee S.F."/>
            <person name="Perry T."/>
            <person name="Stroehlein A.J."/>
            <person name="Ansell B.R."/>
            <person name="Breugelmans B."/>
            <person name="Hofmann A."/>
            <person name="Qu J."/>
            <person name="Dugan S."/>
            <person name="Lee S.L."/>
            <person name="Chao H."/>
            <person name="Dinh H."/>
            <person name="Han Y."/>
            <person name="Doddapaneni H.V."/>
            <person name="Worley K.C."/>
            <person name="Muzny D.M."/>
            <person name="Ioannidis P."/>
            <person name="Waterhouse R.M."/>
            <person name="Zdobnov E.M."/>
            <person name="James P.J."/>
            <person name="Bagnall N.H."/>
            <person name="Kotze A.C."/>
            <person name="Gibbs R.A."/>
            <person name="Richards S."/>
            <person name="Batterham P."/>
            <person name="Gasser R.B."/>
        </authorList>
    </citation>
    <scope>NUCLEOTIDE SEQUENCE [LARGE SCALE GENOMIC DNA]</scope>
    <source>
        <strain evidence="4 5">LS</strain>
        <tissue evidence="4">Full body</tissue>
    </source>
</reference>
<keyword evidence="5" id="KW-1185">Reference proteome</keyword>
<evidence type="ECO:0000313" key="5">
    <source>
        <dbReference type="Proteomes" id="UP000037069"/>
    </source>
</evidence>
<dbReference type="Proteomes" id="UP000037069">
    <property type="component" value="Unassembled WGS sequence"/>
</dbReference>
<accession>A0A0L0CHN4</accession>
<evidence type="ECO:0000313" key="4">
    <source>
        <dbReference type="EMBL" id="KNC31770.1"/>
    </source>
</evidence>
<sequence length="510" mass="57102">LAEHGDVYADGIKPIFSGLKSRRYDSYWNWARQDCMRMFFDIVWGRLSNVDREVVSRCISIMNRANPVLIDLMVYYIEHVPTHRGETFQLAKDLATQLLENFAEGMEKELGVRTYSQQEMAFNLLGLMTPALQRLCQQSPVYADLNGGMHNVPDLKNYMSRLRANMQETAELRRAVATENGIEQGVVNGEFGNMNATSNSVNEEDHGRTPREMSRPATTTRNGFMESQGSGIQILMAGSLAVKMGVPIYGIVALTATATDKIGRSVPAPGKGIMTVAREDHTRPQHLLDLEYRRRQLEYRRQQLKQWANDEQAMGTPIESVLDDLKRQEREAQRTWGNDFWVRNTGISPLKGALAQFGLTIDDIGVASFHGTSTQANDKNESASINDMLTHLGRSPGNPVLGIFQKYLTGHPKGAAGAWMMNGVLQVLETGLVPGNRNADNVDKVLEQYDRILFPSVTLQTYGVKAGMLTSFGFGQKGAFAMVIHPDYFFSCLERGSYEEYKTKFNAKNM</sequence>
<keyword evidence="1" id="KW-0808">Transferase</keyword>
<dbReference type="SUPFAM" id="SSF53901">
    <property type="entry name" value="Thiolase-like"/>
    <property type="match status" value="1"/>
</dbReference>
<dbReference type="EMBL" id="JRES01000382">
    <property type="protein sequence ID" value="KNC31770.1"/>
    <property type="molecule type" value="Genomic_DNA"/>
</dbReference>
<feature type="compositionally biased region" description="Polar residues" evidence="2">
    <location>
        <begin position="216"/>
        <end position="225"/>
    </location>
</feature>
<comment type="caution">
    <text evidence="4">The sequence shown here is derived from an EMBL/GenBank/DDBJ whole genome shotgun (WGS) entry which is preliminary data.</text>
</comment>
<dbReference type="Pfam" id="PF02801">
    <property type="entry name" value="Ketoacyl-synt_C"/>
    <property type="match status" value="1"/>
</dbReference>
<dbReference type="Gene3D" id="3.40.50.720">
    <property type="entry name" value="NAD(P)-binding Rossmann-like Domain"/>
    <property type="match status" value="2"/>
</dbReference>
<dbReference type="Pfam" id="PF18314">
    <property type="entry name" value="FAS_I_H"/>
    <property type="match status" value="1"/>
</dbReference>
<dbReference type="PANTHER" id="PTHR10982:SF21">
    <property type="entry name" value="FATTY ACID SYNTHASE SUBUNIT BETA"/>
    <property type="match status" value="1"/>
</dbReference>
<dbReference type="InterPro" id="IPR041550">
    <property type="entry name" value="FASI_helical"/>
</dbReference>
<name>A0A0L0CHN4_LUCCU</name>
<protein>
    <recommendedName>
        <fullName evidence="3">Ketosynthase family 3 (KS3) domain-containing protein</fullName>
    </recommendedName>
</protein>
<organism evidence="4 5">
    <name type="scientific">Lucilia cuprina</name>
    <name type="common">Green bottle fly</name>
    <name type="synonym">Australian sheep blowfly</name>
    <dbReference type="NCBI Taxonomy" id="7375"/>
    <lineage>
        <taxon>Eukaryota</taxon>
        <taxon>Metazoa</taxon>
        <taxon>Ecdysozoa</taxon>
        <taxon>Arthropoda</taxon>
        <taxon>Hexapoda</taxon>
        <taxon>Insecta</taxon>
        <taxon>Pterygota</taxon>
        <taxon>Neoptera</taxon>
        <taxon>Endopterygota</taxon>
        <taxon>Diptera</taxon>
        <taxon>Brachycera</taxon>
        <taxon>Muscomorpha</taxon>
        <taxon>Oestroidea</taxon>
        <taxon>Calliphoridae</taxon>
        <taxon>Luciliinae</taxon>
        <taxon>Lucilia</taxon>
    </lineage>
</organism>
<feature type="non-terminal residue" evidence="4">
    <location>
        <position position="1"/>
    </location>
</feature>
<dbReference type="PANTHER" id="PTHR10982">
    <property type="entry name" value="MALONYL COA-ACYL CARRIER PROTEIN TRANSACYLASE"/>
    <property type="match status" value="1"/>
</dbReference>
<gene>
    <name evidence="4" type="ORF">FF38_08275</name>
</gene>
<feature type="region of interest" description="Disordered" evidence="2">
    <location>
        <begin position="188"/>
        <end position="225"/>
    </location>
</feature>
<feature type="domain" description="Ketosynthase family 3 (KS3)" evidence="3">
    <location>
        <begin position="1"/>
        <end position="485"/>
    </location>
</feature>
<dbReference type="STRING" id="7375.A0A0L0CHN4"/>
<dbReference type="Gene3D" id="3.40.47.10">
    <property type="match status" value="1"/>
</dbReference>
<dbReference type="InterPro" id="IPR014031">
    <property type="entry name" value="Ketoacyl_synth_C"/>
</dbReference>
<dbReference type="PROSITE" id="PS52004">
    <property type="entry name" value="KS3_2"/>
    <property type="match status" value="1"/>
</dbReference>
<dbReference type="GO" id="GO:0016746">
    <property type="term" value="F:acyltransferase activity"/>
    <property type="evidence" value="ECO:0007669"/>
    <property type="project" value="InterPro"/>
</dbReference>
<dbReference type="Gene3D" id="6.10.140.1410">
    <property type="match status" value="2"/>
</dbReference>
<evidence type="ECO:0000259" key="3">
    <source>
        <dbReference type="PROSITE" id="PS52004"/>
    </source>
</evidence>
<dbReference type="InterPro" id="IPR020841">
    <property type="entry name" value="PKS_Beta-ketoAc_synthase_dom"/>
</dbReference>
<proteinExistence type="predicted"/>
<dbReference type="InterPro" id="IPR016039">
    <property type="entry name" value="Thiolase-like"/>
</dbReference>
<dbReference type="InterPro" id="IPR047224">
    <property type="entry name" value="FAS_alpha_su_C"/>
</dbReference>
<feature type="compositionally biased region" description="Basic and acidic residues" evidence="2">
    <location>
        <begin position="203"/>
        <end position="214"/>
    </location>
</feature>
<dbReference type="AlphaFoldDB" id="A0A0L0CHN4"/>
<dbReference type="InterPro" id="IPR050830">
    <property type="entry name" value="Fungal_FAS"/>
</dbReference>
<evidence type="ECO:0000256" key="2">
    <source>
        <dbReference type="SAM" id="MobiDB-lite"/>
    </source>
</evidence>
<evidence type="ECO:0000256" key="1">
    <source>
        <dbReference type="ARBA" id="ARBA00022679"/>
    </source>
</evidence>